<evidence type="ECO:0000256" key="4">
    <source>
        <dbReference type="PROSITE-ProRule" id="PRU00504"/>
    </source>
</evidence>
<dbReference type="SUPFAM" id="SSF52833">
    <property type="entry name" value="Thioredoxin-like"/>
    <property type="match status" value="1"/>
</dbReference>
<evidence type="ECO:0000256" key="3">
    <source>
        <dbReference type="ARBA" id="ARBA00023157"/>
    </source>
</evidence>
<keyword evidence="1" id="KW-0245">EGF-like domain</keyword>
<evidence type="ECO:0000313" key="6">
    <source>
        <dbReference type="EMBL" id="CAD7570977.1"/>
    </source>
</evidence>
<dbReference type="Gene3D" id="1.20.1300.10">
    <property type="entry name" value="Fumarate reductase/succinate dehydrogenase, transmembrane subunit"/>
    <property type="match status" value="1"/>
</dbReference>
<accession>A0A7R9J1R2</accession>
<dbReference type="GO" id="GO:0005509">
    <property type="term" value="F:calcium ion binding"/>
    <property type="evidence" value="ECO:0007669"/>
    <property type="project" value="InterPro"/>
</dbReference>
<gene>
    <name evidence="6" type="ORF">TCMB3V08_LOCUS3664</name>
</gene>
<dbReference type="Gene3D" id="2.10.25.10">
    <property type="entry name" value="Laminin"/>
    <property type="match status" value="1"/>
</dbReference>
<proteinExistence type="predicted"/>
<evidence type="ECO:0000256" key="2">
    <source>
        <dbReference type="ARBA" id="ARBA00022737"/>
    </source>
</evidence>
<dbReference type="PROSITE" id="PS51125">
    <property type="entry name" value="NHL"/>
    <property type="match status" value="1"/>
</dbReference>
<dbReference type="InterPro" id="IPR011042">
    <property type="entry name" value="6-blade_b-propeller_TolB-like"/>
</dbReference>
<dbReference type="PROSITE" id="PS01187">
    <property type="entry name" value="EGF_CA"/>
    <property type="match status" value="1"/>
</dbReference>
<reference evidence="6" key="1">
    <citation type="submission" date="2020-11" db="EMBL/GenBank/DDBJ databases">
        <authorList>
            <person name="Tran Van P."/>
        </authorList>
    </citation>
    <scope>NUCLEOTIDE SEQUENCE</scope>
</reference>
<protein>
    <submittedName>
        <fullName evidence="6">(California timema) hypothetical protein</fullName>
    </submittedName>
</protein>
<dbReference type="InterPro" id="IPR045302">
    <property type="entry name" value="NHL2_NHL_rpt_dom"/>
</dbReference>
<feature type="repeat" description="NHL" evidence="4">
    <location>
        <begin position="1458"/>
        <end position="1489"/>
    </location>
</feature>
<dbReference type="InterPro" id="IPR001881">
    <property type="entry name" value="EGF-like_Ca-bd_dom"/>
</dbReference>
<keyword evidence="3" id="KW-1015">Disulfide bond</keyword>
<dbReference type="CDD" id="cd00054">
    <property type="entry name" value="EGF_CA"/>
    <property type="match status" value="1"/>
</dbReference>
<dbReference type="SMART" id="SM00179">
    <property type="entry name" value="EGF_CA"/>
    <property type="match status" value="1"/>
</dbReference>
<sequence length="1583" mass="176047">MIHPTEIRTSIAPSSAVELNTISALANYAIEAGLRRVRKHLGKNILWMSGGNPTLNLSVTGSSIFCERDVLDRVSSDASVNVAFRLTRLRKMLILLVTTLLATTLMSSQNKEDPAPLEQIILTGVADNSTGEEDTSSEELLVDLQEQEWVGDAVKDIAYYLRAHKFNDFDRRWFTRADDATTKLYSKFPDPALRTLHWEVKKHCMPDFISCVQYLQEKILQAELVRKDDTVTVMVDQGWTLPHNQTQVDLVDQDCQKLYRLDWVGAQPFLGPLERFQWRGGVDALPPPALCTRLCQDLIPDLTFRNLDDLFCVSIDTSASYFMCWYTMQEIPVLAMFQEACDNFASCLDPWYGPFNHDPRADDRLPYQCATYSFCPGYSPDIICKNDVSTPPRSGEVGETLSCLDATFYGTIRKRLRTYLNERTFFPDPCCPEKYYDSLNKCWDSEETNPCYQEAPEGERTCTLERRDNTDLLNIILNMWNVSCVCKLKGFEWSSRYGMCVETIKQSNLRSAAGRARGVMEKLASLRHHVIPLAYAIRSDFFCSVYNRFHSIYHRFLRLILGAPSCIPIRVLLTMSGPPSLDSRIRGLLGASQLQLDRQGHWQLQHSCPALPSYQRRCREPLSRRKEVTDINECTQGLHSCNPESESCSNTPGGYDCLCRWGYLYNQSKESCIQNELLMAAEAGQIDVPAHKKDPVLKIILSHIIPSAVQETEFYNNLFQSGVSMALPNLLRNVAKTSICPLHKATGSILKSSSFLASRLLHNSVDLQQSLVPQQSNGVLGALKGYKGHLVYYKNARGFSTSTPALSSHDHTKLWTAERALSASLLPLFPAALLYPCQALDCALAIILVMHNHWGVEANVVDYIRPKMFGPIIPKVAIFGLYGISIATLADIWSITLDTKTCQWSLVLTSVAYRSSGVALRTGMPQLTTSVISSTQQAESPHHELARGLEWFNVSRPLTLSGDLKGKVVLLDFFTYCCINCLHLFPYIKQVEEEFSVADGFVVLILSCNHFHNIVHVEQTNITSQVQQVGVHSAKFDNEKDSANILAAIQRYNLTHPVVNDSGGILWNQLGIEPLAHTFASRDKEFKIHISAKCTEGPNKEVLFLLAGEGMKHELPFIVRTALKHYAGPGQLSGNELPLAPASHLLAEKKGVSLLFPGKVASCQVIRNDFHQTPKLVSDQTVAFGANLKEPAVPLDRFVHKSETERLAVADTGNHRILILTTSGKLEFIVGGDKLGFVDGHIHEAKFNCPQGVAFRNPNVLYVGDTENHAIREINLKTLQVSTVAGTGSQGDNLEGGRLGVDQPLSSPWDLCMVSRALVPCRKACQCETCGSAGGRTVEDILLVAMAGTHQIWGLFLNDTFCWRQRVFPAGSIAAIAGSGKEENRNNAYSHAAAFAQPSGLSYSSELNTVFIADSESSSIRRFNLTTGQVSAVVGGDRDPFNLFSFGDVDGKQYEAKLQHPLGVAWSPQNKKLYVADSYNHKVKVVDVEANTCDTLFGIGQSGDQMGPFNVAQLNEPGGLCLSPDETRLFVADTNNHSIKIVDLVKGTVEKNLVKSKHMLHPYITVNPLHWYHGLRPGWTHLK</sequence>
<dbReference type="InterPro" id="IPR018097">
    <property type="entry name" value="EGF_Ca-bd_CS"/>
</dbReference>
<dbReference type="PANTHER" id="PTHR46388">
    <property type="entry name" value="NHL REPEAT-CONTAINING PROTEIN 2"/>
    <property type="match status" value="1"/>
</dbReference>
<dbReference type="EMBL" id="OE180283">
    <property type="protein sequence ID" value="CAD7570977.1"/>
    <property type="molecule type" value="Genomic_DNA"/>
</dbReference>
<dbReference type="InterPro" id="IPR036249">
    <property type="entry name" value="Thioredoxin-like_sf"/>
</dbReference>
<keyword evidence="2" id="KW-0677">Repeat</keyword>
<dbReference type="CDD" id="cd14951">
    <property type="entry name" value="NHL-2_like"/>
    <property type="match status" value="1"/>
</dbReference>
<dbReference type="GO" id="GO:0016020">
    <property type="term" value="C:membrane"/>
    <property type="evidence" value="ECO:0007669"/>
    <property type="project" value="InterPro"/>
</dbReference>
<dbReference type="PANTHER" id="PTHR46388:SF2">
    <property type="entry name" value="NHL REPEAT-CONTAINING PROTEIN 2"/>
    <property type="match status" value="1"/>
</dbReference>
<name>A0A7R9J1R2_TIMCA</name>
<dbReference type="InterPro" id="IPR049883">
    <property type="entry name" value="NOTCH1_EGF-like"/>
</dbReference>
<dbReference type="Gene3D" id="2.120.10.30">
    <property type="entry name" value="TolB, C-terminal domain"/>
    <property type="match status" value="3"/>
</dbReference>
<dbReference type="SUPFAM" id="SSF57196">
    <property type="entry name" value="EGF/Laminin"/>
    <property type="match status" value="1"/>
</dbReference>
<dbReference type="SUPFAM" id="SSF101898">
    <property type="entry name" value="NHL repeat"/>
    <property type="match status" value="1"/>
</dbReference>
<dbReference type="Pfam" id="PF05328">
    <property type="entry name" value="CybS"/>
    <property type="match status" value="1"/>
</dbReference>
<dbReference type="InterPro" id="IPR001258">
    <property type="entry name" value="NHL_repeat"/>
</dbReference>
<dbReference type="InterPro" id="IPR034804">
    <property type="entry name" value="SQR/QFR_C/D"/>
</dbReference>
<feature type="domain" description="EGF-like calcium-binding" evidence="5">
    <location>
        <begin position="630"/>
        <end position="673"/>
    </location>
</feature>
<dbReference type="Gene3D" id="3.40.30.10">
    <property type="entry name" value="Glutaredoxin"/>
    <property type="match status" value="1"/>
</dbReference>
<evidence type="ECO:0000259" key="5">
    <source>
        <dbReference type="SMART" id="SM00179"/>
    </source>
</evidence>
<dbReference type="Pfam" id="PF07645">
    <property type="entry name" value="EGF_CA"/>
    <property type="match status" value="1"/>
</dbReference>
<organism evidence="6">
    <name type="scientific">Timema californicum</name>
    <name type="common">California timema</name>
    <name type="synonym">Walking stick</name>
    <dbReference type="NCBI Taxonomy" id="61474"/>
    <lineage>
        <taxon>Eukaryota</taxon>
        <taxon>Metazoa</taxon>
        <taxon>Ecdysozoa</taxon>
        <taxon>Arthropoda</taxon>
        <taxon>Hexapoda</taxon>
        <taxon>Insecta</taxon>
        <taxon>Pterygota</taxon>
        <taxon>Neoptera</taxon>
        <taxon>Polyneoptera</taxon>
        <taxon>Phasmatodea</taxon>
        <taxon>Timematodea</taxon>
        <taxon>Timematoidea</taxon>
        <taxon>Timematidae</taxon>
        <taxon>Timema</taxon>
    </lineage>
</organism>
<evidence type="ECO:0000256" key="1">
    <source>
        <dbReference type="ARBA" id="ARBA00022536"/>
    </source>
</evidence>